<dbReference type="EMBL" id="PYSW02000023">
    <property type="protein sequence ID" value="KAG2382489.1"/>
    <property type="molecule type" value="Genomic_DNA"/>
</dbReference>
<keyword evidence="5" id="KW-0175">Coiled coil</keyword>
<keyword evidence="2" id="KW-0547">Nucleotide-binding</keyword>
<keyword evidence="3" id="KW-0067">ATP-binding</keyword>
<feature type="domain" description="Kinesin motor" evidence="6">
    <location>
        <begin position="16"/>
        <end position="288"/>
    </location>
</feature>
<gene>
    <name evidence="7" type="ORF">C9374_005069</name>
</gene>
<reference evidence="7 8" key="1">
    <citation type="journal article" date="2018" name="BMC Genomics">
        <title>The genome of Naegleria lovaniensis, the basis for a comparative approach to unravel pathogenicity factors of the human pathogenic amoeba N. fowleri.</title>
        <authorList>
            <person name="Liechti N."/>
            <person name="Schurch N."/>
            <person name="Bruggmann R."/>
            <person name="Wittwer M."/>
        </authorList>
    </citation>
    <scope>NUCLEOTIDE SEQUENCE [LARGE SCALE GENOMIC DNA]</scope>
    <source>
        <strain evidence="7 8">ATCC 30569</strain>
    </source>
</reference>
<evidence type="ECO:0000259" key="6">
    <source>
        <dbReference type="Pfam" id="PF00225"/>
    </source>
</evidence>
<dbReference type="GeneID" id="68097524"/>
<dbReference type="GO" id="GO:0005874">
    <property type="term" value="C:microtubule"/>
    <property type="evidence" value="ECO:0007669"/>
    <property type="project" value="UniProtKB-KW"/>
</dbReference>
<dbReference type="InterPro" id="IPR027640">
    <property type="entry name" value="Kinesin-like_fam"/>
</dbReference>
<dbReference type="GO" id="GO:0003777">
    <property type="term" value="F:microtubule motor activity"/>
    <property type="evidence" value="ECO:0007669"/>
    <property type="project" value="InterPro"/>
</dbReference>
<name>A0AA88KI61_NAELO</name>
<dbReference type="InterPro" id="IPR001752">
    <property type="entry name" value="Kinesin_motor_dom"/>
</dbReference>
<dbReference type="PANTHER" id="PTHR24115">
    <property type="entry name" value="KINESIN-RELATED"/>
    <property type="match status" value="1"/>
</dbReference>
<dbReference type="InterPro" id="IPR027417">
    <property type="entry name" value="P-loop_NTPase"/>
</dbReference>
<dbReference type="InterPro" id="IPR036961">
    <property type="entry name" value="Kinesin_motor_dom_sf"/>
</dbReference>
<dbReference type="Proteomes" id="UP000816034">
    <property type="component" value="Unassembled WGS sequence"/>
</dbReference>
<evidence type="ECO:0000256" key="5">
    <source>
        <dbReference type="SAM" id="Coils"/>
    </source>
</evidence>
<dbReference type="GO" id="GO:0008017">
    <property type="term" value="F:microtubule binding"/>
    <property type="evidence" value="ECO:0007669"/>
    <property type="project" value="InterPro"/>
</dbReference>
<keyword evidence="8" id="KW-1185">Reference proteome</keyword>
<dbReference type="PANTHER" id="PTHR24115:SF1008">
    <property type="entry name" value="KINESIN-LIKE PROTEIN SUBITO"/>
    <property type="match status" value="1"/>
</dbReference>
<evidence type="ECO:0000256" key="3">
    <source>
        <dbReference type="ARBA" id="ARBA00022840"/>
    </source>
</evidence>
<dbReference type="GO" id="GO:0016887">
    <property type="term" value="F:ATP hydrolysis activity"/>
    <property type="evidence" value="ECO:0007669"/>
    <property type="project" value="TreeGrafter"/>
</dbReference>
<dbReference type="GO" id="GO:0005524">
    <property type="term" value="F:ATP binding"/>
    <property type="evidence" value="ECO:0007669"/>
    <property type="project" value="UniProtKB-KW"/>
</dbReference>
<sequence>MKYSNDPNYYYEASDLEHLTIYEHNVRAHGKTFGCDHIYNVETSQFEIFDKEVVPLVEKLFLGEDSALLLFGDEGRRFTLEGFPDSPGIFFRTIELILDAISNDNTFKGSKLFISSCTIENENIYDNSTNNTVTLKHDTKKCPQIVQCSETEIDDVKTALQLYYEWMSKFVKVGNTSYNHLIIRLRLNVGNISSNNDNGVLNILIVGNTNLKPEKPEISYWMTHLIECLELMKRKHHAIPFHKCKLSSYLKGFLQDTSQSVSIFNLLPLTESYFSVINWLTICDKFKNCLLAKASMTLNSKTERPIQPPENPLIAKDQEIEELKRSNQILTEKVRKIEKQLRLLHEKQQMQAHQIDDISPKIEKNITKDFVRERYREVMEGSILKLKSQVHDLETKNLLLKKEMAKKEMEYQRRIADLVNVVKITNPPAIKTKQKV</sequence>
<dbReference type="GO" id="GO:0005871">
    <property type="term" value="C:kinesin complex"/>
    <property type="evidence" value="ECO:0007669"/>
    <property type="project" value="TreeGrafter"/>
</dbReference>
<dbReference type="Pfam" id="PF00225">
    <property type="entry name" value="Kinesin"/>
    <property type="match status" value="1"/>
</dbReference>
<evidence type="ECO:0000256" key="4">
    <source>
        <dbReference type="ARBA" id="ARBA00023175"/>
    </source>
</evidence>
<dbReference type="GO" id="GO:0007018">
    <property type="term" value="P:microtubule-based movement"/>
    <property type="evidence" value="ECO:0007669"/>
    <property type="project" value="InterPro"/>
</dbReference>
<evidence type="ECO:0000313" key="8">
    <source>
        <dbReference type="Proteomes" id="UP000816034"/>
    </source>
</evidence>
<dbReference type="SUPFAM" id="SSF52540">
    <property type="entry name" value="P-loop containing nucleoside triphosphate hydrolases"/>
    <property type="match status" value="1"/>
</dbReference>
<dbReference type="AlphaFoldDB" id="A0AA88KI61"/>
<evidence type="ECO:0000313" key="7">
    <source>
        <dbReference type="EMBL" id="KAG2382489.1"/>
    </source>
</evidence>
<accession>A0AA88KI61</accession>
<keyword evidence="1" id="KW-0493">Microtubule</keyword>
<feature type="coiled-coil region" evidence="5">
    <location>
        <begin position="383"/>
        <end position="410"/>
    </location>
</feature>
<evidence type="ECO:0000256" key="1">
    <source>
        <dbReference type="ARBA" id="ARBA00022701"/>
    </source>
</evidence>
<proteinExistence type="predicted"/>
<comment type="caution">
    <text evidence="7">The sequence shown here is derived from an EMBL/GenBank/DDBJ whole genome shotgun (WGS) entry which is preliminary data.</text>
</comment>
<keyword evidence="4" id="KW-0505">Motor protein</keyword>
<dbReference type="RefSeq" id="XP_044548168.1">
    <property type="nucleotide sequence ID" value="XM_044694778.1"/>
</dbReference>
<dbReference type="Gene3D" id="3.40.850.10">
    <property type="entry name" value="Kinesin motor domain"/>
    <property type="match status" value="1"/>
</dbReference>
<dbReference type="GO" id="GO:0005634">
    <property type="term" value="C:nucleus"/>
    <property type="evidence" value="ECO:0007669"/>
    <property type="project" value="TreeGrafter"/>
</dbReference>
<organism evidence="7 8">
    <name type="scientific">Naegleria lovaniensis</name>
    <name type="common">Amoeba</name>
    <dbReference type="NCBI Taxonomy" id="51637"/>
    <lineage>
        <taxon>Eukaryota</taxon>
        <taxon>Discoba</taxon>
        <taxon>Heterolobosea</taxon>
        <taxon>Tetramitia</taxon>
        <taxon>Eutetramitia</taxon>
        <taxon>Vahlkampfiidae</taxon>
        <taxon>Naegleria</taxon>
    </lineage>
</organism>
<protein>
    <recommendedName>
        <fullName evidence="6">Kinesin motor domain-containing protein</fullName>
    </recommendedName>
</protein>
<feature type="coiled-coil region" evidence="5">
    <location>
        <begin position="313"/>
        <end position="347"/>
    </location>
</feature>
<evidence type="ECO:0000256" key="2">
    <source>
        <dbReference type="ARBA" id="ARBA00022741"/>
    </source>
</evidence>